<dbReference type="AlphaFoldDB" id="A0A1M6PQZ7"/>
<dbReference type="Proteomes" id="UP000184172">
    <property type="component" value="Unassembled WGS sequence"/>
</dbReference>
<reference evidence="2" key="1">
    <citation type="submission" date="2016-11" db="EMBL/GenBank/DDBJ databases">
        <authorList>
            <person name="Varghese N."/>
            <person name="Submissions S."/>
        </authorList>
    </citation>
    <scope>NUCLEOTIDE SEQUENCE [LARGE SCALE GENOMIC DNA]</scope>
    <source>
        <strain evidence="2">DSM 26349</strain>
    </source>
</reference>
<protein>
    <submittedName>
        <fullName evidence="1">Uncharacterized protein</fullName>
    </submittedName>
</protein>
<sequence length="47" mass="5221">MKLTPLIIILMLLSLTVKAQIGFEEHVVIDHTLSTDKPSSIFAIDLD</sequence>
<name>A0A1M6PQZ7_9FLAO</name>
<proteinExistence type="predicted"/>
<feature type="non-terminal residue" evidence="1">
    <location>
        <position position="47"/>
    </location>
</feature>
<organism evidence="1 2">
    <name type="scientific">Aequorivita viscosa</name>
    <dbReference type="NCBI Taxonomy" id="797419"/>
    <lineage>
        <taxon>Bacteria</taxon>
        <taxon>Pseudomonadati</taxon>
        <taxon>Bacteroidota</taxon>
        <taxon>Flavobacteriia</taxon>
        <taxon>Flavobacteriales</taxon>
        <taxon>Flavobacteriaceae</taxon>
        <taxon>Aequorivita</taxon>
    </lineage>
</organism>
<accession>A0A1M6PQZ7</accession>
<evidence type="ECO:0000313" key="2">
    <source>
        <dbReference type="Proteomes" id="UP000184172"/>
    </source>
</evidence>
<dbReference type="EMBL" id="FQYV01000055">
    <property type="protein sequence ID" value="SHK10365.1"/>
    <property type="molecule type" value="Genomic_DNA"/>
</dbReference>
<evidence type="ECO:0000313" key="1">
    <source>
        <dbReference type="EMBL" id="SHK10365.1"/>
    </source>
</evidence>
<keyword evidence="2" id="KW-1185">Reference proteome</keyword>
<gene>
    <name evidence="1" type="ORF">SAMN04487908_1554</name>
</gene>